<protein>
    <submittedName>
        <fullName evidence="2">Uncharacterized protein</fullName>
    </submittedName>
</protein>
<evidence type="ECO:0000313" key="3">
    <source>
        <dbReference type="Proteomes" id="UP000233837"/>
    </source>
</evidence>
<evidence type="ECO:0000256" key="1">
    <source>
        <dbReference type="SAM" id="MobiDB-lite"/>
    </source>
</evidence>
<reference evidence="2 3" key="2">
    <citation type="journal article" date="2017" name="Nature">
        <title>The Apostasia genome and the evolution of orchids.</title>
        <authorList>
            <person name="Zhang G.Q."/>
            <person name="Liu K.W."/>
            <person name="Li Z."/>
            <person name="Lohaus R."/>
            <person name="Hsiao Y.Y."/>
            <person name="Niu S.C."/>
            <person name="Wang J.Y."/>
            <person name="Lin Y.C."/>
            <person name="Xu Q."/>
            <person name="Chen L.J."/>
            <person name="Yoshida K."/>
            <person name="Fujiwara S."/>
            <person name="Wang Z.W."/>
            <person name="Zhang Y.Q."/>
            <person name="Mitsuda N."/>
            <person name="Wang M."/>
            <person name="Liu G.H."/>
            <person name="Pecoraro L."/>
            <person name="Huang H.X."/>
            <person name="Xiao X.J."/>
            <person name="Lin M."/>
            <person name="Wu X.Y."/>
            <person name="Wu W.L."/>
            <person name="Chen Y.Y."/>
            <person name="Chang S.B."/>
            <person name="Sakamoto S."/>
            <person name="Ohme-Takagi M."/>
            <person name="Yagi M."/>
            <person name="Zeng S.J."/>
            <person name="Shen C.Y."/>
            <person name="Yeh C.M."/>
            <person name="Luo Y.B."/>
            <person name="Tsai W.C."/>
            <person name="Van de Peer Y."/>
            <person name="Liu Z.J."/>
        </authorList>
    </citation>
    <scope>NUCLEOTIDE SEQUENCE [LARGE SCALE GENOMIC DNA]</scope>
    <source>
        <tissue evidence="2">The whole plant</tissue>
    </source>
</reference>
<accession>A0A2I0W7Q2</accession>
<dbReference type="Proteomes" id="UP000233837">
    <property type="component" value="Unassembled WGS sequence"/>
</dbReference>
<dbReference type="EMBL" id="KZ502877">
    <property type="protein sequence ID" value="PKU71697.1"/>
    <property type="molecule type" value="Genomic_DNA"/>
</dbReference>
<reference evidence="2 3" key="1">
    <citation type="journal article" date="2016" name="Sci. Rep.">
        <title>The Dendrobium catenatum Lindl. genome sequence provides insights into polysaccharide synthase, floral development and adaptive evolution.</title>
        <authorList>
            <person name="Zhang G.Q."/>
            <person name="Xu Q."/>
            <person name="Bian C."/>
            <person name="Tsai W.C."/>
            <person name="Yeh C.M."/>
            <person name="Liu K.W."/>
            <person name="Yoshida K."/>
            <person name="Zhang L.S."/>
            <person name="Chang S.B."/>
            <person name="Chen F."/>
            <person name="Shi Y."/>
            <person name="Su Y.Y."/>
            <person name="Zhang Y.Q."/>
            <person name="Chen L.J."/>
            <person name="Yin Y."/>
            <person name="Lin M."/>
            <person name="Huang H."/>
            <person name="Deng H."/>
            <person name="Wang Z.W."/>
            <person name="Zhu S.L."/>
            <person name="Zhao X."/>
            <person name="Deng C."/>
            <person name="Niu S.C."/>
            <person name="Huang J."/>
            <person name="Wang M."/>
            <person name="Liu G.H."/>
            <person name="Yang H.J."/>
            <person name="Xiao X.J."/>
            <person name="Hsiao Y.Y."/>
            <person name="Wu W.L."/>
            <person name="Chen Y.Y."/>
            <person name="Mitsuda N."/>
            <person name="Ohme-Takagi M."/>
            <person name="Luo Y.B."/>
            <person name="Van de Peer Y."/>
            <person name="Liu Z.J."/>
        </authorList>
    </citation>
    <scope>NUCLEOTIDE SEQUENCE [LARGE SCALE GENOMIC DNA]</scope>
    <source>
        <tissue evidence="2">The whole plant</tissue>
    </source>
</reference>
<keyword evidence="3" id="KW-1185">Reference proteome</keyword>
<feature type="region of interest" description="Disordered" evidence="1">
    <location>
        <begin position="186"/>
        <end position="205"/>
    </location>
</feature>
<evidence type="ECO:0000313" key="2">
    <source>
        <dbReference type="EMBL" id="PKU71697.1"/>
    </source>
</evidence>
<proteinExistence type="predicted"/>
<organism evidence="2 3">
    <name type="scientific">Dendrobium catenatum</name>
    <dbReference type="NCBI Taxonomy" id="906689"/>
    <lineage>
        <taxon>Eukaryota</taxon>
        <taxon>Viridiplantae</taxon>
        <taxon>Streptophyta</taxon>
        <taxon>Embryophyta</taxon>
        <taxon>Tracheophyta</taxon>
        <taxon>Spermatophyta</taxon>
        <taxon>Magnoliopsida</taxon>
        <taxon>Liliopsida</taxon>
        <taxon>Asparagales</taxon>
        <taxon>Orchidaceae</taxon>
        <taxon>Epidendroideae</taxon>
        <taxon>Malaxideae</taxon>
        <taxon>Dendrobiinae</taxon>
        <taxon>Dendrobium</taxon>
    </lineage>
</organism>
<gene>
    <name evidence="2" type="ORF">MA16_Dca004539</name>
</gene>
<dbReference type="AlphaFoldDB" id="A0A2I0W7Q2"/>
<name>A0A2I0W7Q2_9ASPA</name>
<sequence>MKFKFVSNVVPDFKVKDVLESSRKNNNPVAEKVVTKDVENESSQMLLYNTEGCKSVADPALLEDGEFVPNDGNFGVGVKGHGVNSSLQVELCGLEIAIDNPLDHAAVSLVPEGVMTDKVGDVDVIIPKPEEIGVVGVKENNAGDADFGGNAIEDTAKSVPDSENVMYVAVYPSSCNVKNKECLIKGGSSKRSQESVGGPSSRPVHDRHIEEEPMLYEGGEVLAQAPIQALAISLIVEQLEKPIDSEERQVKNINPKKNMGSDDIRIQEIPIGLNKFQALDCDMEEGELTEKDNARLLENSKPLNQDETDIHSEVDVPVSLQDHEDQLVSF</sequence>